<proteinExistence type="predicted"/>
<sequence length="62" mass="7116">MDVPSTDRFEIAAIQPGQNSDTGTIGADDDWRYDLMEYLETGQKPDDEERARKVVLRAPRFQ</sequence>
<feature type="non-terminal residue" evidence="1">
    <location>
        <position position="62"/>
    </location>
</feature>
<reference evidence="1 2" key="1">
    <citation type="submission" date="2018-04" db="EMBL/GenBank/DDBJ databases">
        <authorList>
            <person name="Vogel A."/>
        </authorList>
    </citation>
    <scope>NUCLEOTIDE SEQUENCE [LARGE SCALE GENOMIC DNA]</scope>
</reference>
<gene>
    <name evidence="1" type="ORF">CCAM_LOCUS18842</name>
</gene>
<evidence type="ECO:0000313" key="2">
    <source>
        <dbReference type="Proteomes" id="UP000595140"/>
    </source>
</evidence>
<dbReference type="Proteomes" id="UP000595140">
    <property type="component" value="Unassembled WGS sequence"/>
</dbReference>
<evidence type="ECO:0000313" key="1">
    <source>
        <dbReference type="EMBL" id="VFQ77066.1"/>
    </source>
</evidence>
<protein>
    <submittedName>
        <fullName evidence="1">Uncharacterized protein</fullName>
    </submittedName>
</protein>
<dbReference type="EMBL" id="OOIL02001607">
    <property type="protein sequence ID" value="VFQ77066.1"/>
    <property type="molecule type" value="Genomic_DNA"/>
</dbReference>
<dbReference type="AlphaFoldDB" id="A0A484LMC5"/>
<accession>A0A484LMC5</accession>
<keyword evidence="2" id="KW-1185">Reference proteome</keyword>
<name>A0A484LMC5_9ASTE</name>
<organism evidence="1 2">
    <name type="scientific">Cuscuta campestris</name>
    <dbReference type="NCBI Taxonomy" id="132261"/>
    <lineage>
        <taxon>Eukaryota</taxon>
        <taxon>Viridiplantae</taxon>
        <taxon>Streptophyta</taxon>
        <taxon>Embryophyta</taxon>
        <taxon>Tracheophyta</taxon>
        <taxon>Spermatophyta</taxon>
        <taxon>Magnoliopsida</taxon>
        <taxon>eudicotyledons</taxon>
        <taxon>Gunneridae</taxon>
        <taxon>Pentapetalae</taxon>
        <taxon>asterids</taxon>
        <taxon>lamiids</taxon>
        <taxon>Solanales</taxon>
        <taxon>Convolvulaceae</taxon>
        <taxon>Cuscuteae</taxon>
        <taxon>Cuscuta</taxon>
        <taxon>Cuscuta subgen. Grammica</taxon>
        <taxon>Cuscuta sect. Cleistogrammica</taxon>
    </lineage>
</organism>